<evidence type="ECO:0000256" key="2">
    <source>
        <dbReference type="PROSITE-ProRule" id="PRU00104"/>
    </source>
</evidence>
<name>A0ABR2LC62_9EUKA</name>
<dbReference type="Gene3D" id="3.90.1750.10">
    <property type="entry name" value="Hect, E3 ligase catalytic domains"/>
    <property type="match status" value="1"/>
</dbReference>
<dbReference type="SMART" id="SM00119">
    <property type="entry name" value="HECTc"/>
    <property type="match status" value="1"/>
</dbReference>
<dbReference type="InterPro" id="IPR035983">
    <property type="entry name" value="Hect_E3_ubiquitin_ligase"/>
</dbReference>
<dbReference type="PANTHER" id="PTHR46654">
    <property type="entry name" value="E3 UBIQUITIN-PROTEIN LIGASE HECTD3"/>
    <property type="match status" value="1"/>
</dbReference>
<dbReference type="InterPro" id="IPR000569">
    <property type="entry name" value="HECT_dom"/>
</dbReference>
<dbReference type="Pfam" id="PF00632">
    <property type="entry name" value="HECT"/>
    <property type="match status" value="1"/>
</dbReference>
<accession>A0ABR2LC62</accession>
<dbReference type="EMBL" id="JAPFFF010000001">
    <property type="protein sequence ID" value="KAK8900020.1"/>
    <property type="molecule type" value="Genomic_DNA"/>
</dbReference>
<dbReference type="InterPro" id="IPR042469">
    <property type="entry name" value="HECTD3"/>
</dbReference>
<protein>
    <recommendedName>
        <fullName evidence="3">HECT domain-containing protein</fullName>
    </recommendedName>
</protein>
<dbReference type="Proteomes" id="UP001470230">
    <property type="component" value="Unassembled WGS sequence"/>
</dbReference>
<feature type="active site" description="Glycyl thioester intermediate" evidence="2">
    <location>
        <position position="2630"/>
    </location>
</feature>
<keyword evidence="5" id="KW-1185">Reference proteome</keyword>
<dbReference type="PROSITE" id="PS50237">
    <property type="entry name" value="HECT"/>
    <property type="match status" value="1"/>
</dbReference>
<dbReference type="SUPFAM" id="SSF56204">
    <property type="entry name" value="Hect, E3 ligase catalytic domain"/>
    <property type="match status" value="1"/>
</dbReference>
<feature type="domain" description="HECT" evidence="3">
    <location>
        <begin position="2309"/>
        <end position="2662"/>
    </location>
</feature>
<comment type="caution">
    <text evidence="4">The sequence shown here is derived from an EMBL/GenBank/DDBJ whole genome shotgun (WGS) entry which is preliminary data.</text>
</comment>
<organism evidence="4 5">
    <name type="scientific">Tritrichomonas musculus</name>
    <dbReference type="NCBI Taxonomy" id="1915356"/>
    <lineage>
        <taxon>Eukaryota</taxon>
        <taxon>Metamonada</taxon>
        <taxon>Parabasalia</taxon>
        <taxon>Tritrichomonadida</taxon>
        <taxon>Tritrichomonadidae</taxon>
        <taxon>Tritrichomonas</taxon>
    </lineage>
</organism>
<dbReference type="PANTHER" id="PTHR46654:SF1">
    <property type="entry name" value="E3 UBIQUITIN-PROTEIN LIGASE HECTD3"/>
    <property type="match status" value="1"/>
</dbReference>
<reference evidence="4 5" key="1">
    <citation type="submission" date="2024-04" db="EMBL/GenBank/DDBJ databases">
        <title>Tritrichomonas musculus Genome.</title>
        <authorList>
            <person name="Alves-Ferreira E."/>
            <person name="Grigg M."/>
            <person name="Lorenzi H."/>
            <person name="Galac M."/>
        </authorList>
    </citation>
    <scope>NUCLEOTIDE SEQUENCE [LARGE SCALE GENOMIC DNA]</scope>
    <source>
        <strain evidence="4 5">EAF2021</strain>
    </source>
</reference>
<gene>
    <name evidence="4" type="ORF">M9Y10_002343</name>
</gene>
<evidence type="ECO:0000256" key="1">
    <source>
        <dbReference type="ARBA" id="ARBA00022786"/>
    </source>
</evidence>
<evidence type="ECO:0000313" key="4">
    <source>
        <dbReference type="EMBL" id="KAK8900020.1"/>
    </source>
</evidence>
<proteinExistence type="predicted"/>
<keyword evidence="1 2" id="KW-0833">Ubl conjugation pathway</keyword>
<evidence type="ECO:0000313" key="5">
    <source>
        <dbReference type="Proteomes" id="UP001470230"/>
    </source>
</evidence>
<evidence type="ECO:0000259" key="3">
    <source>
        <dbReference type="PROSITE" id="PS50237"/>
    </source>
</evidence>
<dbReference type="Gene3D" id="3.30.2410.10">
    <property type="entry name" value="Hect, E3 ligase catalytic domain"/>
    <property type="match status" value="1"/>
</dbReference>
<sequence length="2662" mass="305434">MGNSSSTLQKDNSKDFIWDPIRERNCISYNEYNNPKFYTEELLSFFTIVNQEESFFPFSKPKNHKTEDLAQLILGYYEELNNIPQILETIIEGDIEQEDDIIKYLCYCFYSCIQTAENSCALHSFNFEFSRKFFSPFFLSSFSPIQGFDQPSFSILLTSLSTSFSLLEDPKFPSQSILPFLDFMNNSITTVTVTPPSPEFLPEGSNPLKDLTFTAGYVNPHGICTNGKFLFILCSNNALQIIPLLNGSSMSSLITVYLNNVPVQIPQEANINADEKKVQITFTENNVHNLLTFDIQSLIQNNLPPQNRPTPTNLFRGECSCSDGIIQVLIQNDHTFAVFNSSDKRQILISRFDESKSKLPSDLSTVVVETNGNFISFIIQDQNDRNNNSNNFAFYKTYSIHGHFLREEKFPMNEQIIASCIDSINKCHWSVISAGNSRFILRRYAFCGGENSAIFDIDKYSYPTSPNPSPFAFFSMIISGLHRHLRGMINSHISPNVFLVQRAEEFFKLIEIIEKVINYPEDKIHLIKECQKAAKECLTILISLNLKRISCTSEPSELITTRILKLLKLLPLNLASLLFFSNFDYLIFNQVDDAILLLIGLLKSMTNHYLIFFALRMIEDSKNLAMINFKRSNGLFDMIPQDCRPISSFGNNIFIFLLLHQRCLVREARLFLKEDPLAVINFSNYQTYESKTVLDLLGDYMQNLFSIFENVLSIHQANEIVNSAIYVLFCNFLRLLSSLAEFHSIAQVATATLSMVINQLTKLMEIAPKTVLNVVFIFGKFASTLLKGGIMSDLETKFLWLIRANVNLIDDPDLISNLDSEEIENFKDERINFFLNSEGNSIDEIYKKIKPLLNRNLNYKIREIDRLALVAFSKHLDCLEEMLFFDGTRQPSAKLRSAFEQMLLVRNEFRRCLQNNKDTSVLRTKCLMLLRMENDQQLHPKSLGDFVVMKIEPSYFKKIIIGQRKRIETTLVGFALLDQSYIQNVDPLVHRIIGYNLAMIESFEGLYSIMRISKLKESQEKQILTFFQRVIEAATKEKSMLLIIVAYRFFRDLDSLKVVQNSVLISVLSAYNSMPQSYSLFALALSLIKGITEIPSQLLNSDNIGNLYRWLLLSESTKYVKPPEDFVSNLIQKFWSYKPEEMRLVLRVLYNIQDMISDPHTIFGAFLQFIGVQIKAFRNIPISSEIIYFLRQILANDNAPLKKSLTMYILSANLQNTNESFILGIFCVLGLKIEEIRPYATVNYHPSRNEIYQYYAIPSNKKLMFYPKPFHLQSDSIVSIPLQQSDIYAVPMIEIEPDQFPYFDFILSFYIPLTQLFCTTTVTYAIYMQTFASFCRNATFVSKISSDSLLKLYENPISFHNIKDTIRSINSITHLGVNQEISGFNVLSFNGIEYKSMISPVLLENVSSFEVTIMLPSTCPKCGYFGIISDNLEPFYTRYSLVSYPEGEFYPNTREVSPVKFNESLPFFKVTIYMPKRQFWIENRIFNFPIGSQFRIIFATKLPNINEVKVTINPEIGIFNMNSTPPIQSFDYSDSYELYSIPKWSYDYSKELPSDISKLPSLSKIISPYSDKEKNRYIFTPPPSNIIIHGGYSHAASPMILQSLYSGMFLKLALQYTTVALMRIVNINVGFAKPVLFRLFRFFILTIESFSTTLCQSGYFPFEMAEPIWKRDVDPIYFSLENEVKKALLGIVSDADNIKSIATEIWKLSNSRKLHSMMLPQPSLFYYPQAPPSINVHRDEIKILFNNDFDLASETDAVIQGHKVRFPLIYTKKPVATLVNITNRKRPLGVLTVNPMNNDWLANTPLELFLLLKNFVFIAPQEHRPMIKSIILDCFLIRSPIAACYLNNFADFVQMQIPSTPLDQNPEYLARLALVGSCLKVVKDPNFINIYQKEQRLMSNKMAADLACHFPEFFSSPLPPPKSKNCQIPAVIINPGALDVDFTNHILTLRLFNKSYESLAGFPFWEILPYWIKISGLQTENINTENINYQRPNQRPNENGYEFVAPKVSRVNNEIVKVSNPSIPNLRVLLKKNPNVTQRASADSLLMYSTSSQFDDAEYVQFGHFLDPIYISTGETYFSLSLFMASPTFSSPWDVYYLYLDYDGHIEDMTSVGSQSQQIHEIISRLRQNRLLPRSKSKQKSSFDYNNITVIDPEKIRSQFVNDMKQFAIDWKENDTNDLLNQIPQIAFANDVFDDIEHIARTSSLSSVFSPTVVVLRALILHHFNYIYSIHHNEVPEDIWQHFSSFMSIDVASKSLLQAIATTHFARGQGPIFEINRRRARAMIANGKGDPRFSIISQLSTFIFKFGASQFRAREKPWTVTFKGESGIDVGGPARELLVEASTSIFEPTSQLMVQVDASTKGESRFYYVPNEKALDKSKEFYTIGVLIGIIIRTGLLQDLPFAPIVWKAIAGEAITDDDVFESDRLFRESFREINNNFKSLTRLNSTNQLKSEANSNEVSNININKTWTVECWNGNKVGLPGRNSQALVEPSQLIQYQRDCLTFRKRSIKKMLDSMRNGFVDNTDVRNHYLMKGSLLSRLAQGSGKITIEQMKAITDVNGFPEGKNNTYIKRFWNAVSRFNDDEMKLLFKFITTLTRMPSAARMDKEFKITIDQMNCANPDIMMPTASTCFNKLHLPLYSSDEIAYQKILYAIRFCTTMENK</sequence>
<dbReference type="Gene3D" id="3.30.2160.10">
    <property type="entry name" value="Hect, E3 ligase catalytic domain"/>
    <property type="match status" value="1"/>
</dbReference>